<proteinExistence type="predicted"/>
<evidence type="ECO:0000313" key="1">
    <source>
        <dbReference type="EMBL" id="UGX97957.1"/>
    </source>
</evidence>
<evidence type="ECO:0000313" key="2">
    <source>
        <dbReference type="Proteomes" id="UP000564836"/>
    </source>
</evidence>
<reference evidence="1 2" key="2">
    <citation type="journal article" date="2022" name="Int. J. Syst. Evol. Microbiol.">
        <title>Strains of Bradyrhizobium barranii sp. nov. associated with legumes native to Canada are symbionts of soybeans and belong to different subspecies (subsp. barranii subsp. nov. and subsp. apii subsp. nov.) and symbiovars (sv. glycinearum and sv. septentrionale).</title>
        <authorList>
            <person name="Bromfield E.S.P."/>
            <person name="Cloutier S."/>
            <person name="Wasai-Hara S."/>
            <person name="Minamisawa K."/>
        </authorList>
    </citation>
    <scope>NUCLEOTIDE SEQUENCE [LARGE SCALE GENOMIC DNA]</scope>
    <source>
        <strain evidence="1 2">323S2</strain>
    </source>
</reference>
<name>A0A9X9Z452_9BRAD</name>
<dbReference type="AlphaFoldDB" id="A0A9X9Z452"/>
<dbReference type="Proteomes" id="UP000564836">
    <property type="component" value="Chromosome"/>
</dbReference>
<dbReference type="EMBL" id="CP088280">
    <property type="protein sequence ID" value="UGX97957.1"/>
    <property type="molecule type" value="Genomic_DNA"/>
</dbReference>
<reference evidence="1 2" key="1">
    <citation type="journal article" date="2017" name="Syst. Appl. Microbiol.">
        <title>Soybeans inoculated with root zone soils of Canadian native legumes harbour diverse and novel Bradyrhizobium spp. that possess agricultural potential.</title>
        <authorList>
            <person name="Bromfield E.S.P."/>
            <person name="Cloutier S."/>
            <person name="Tambong J.T."/>
            <person name="Tran Thi T.V."/>
        </authorList>
    </citation>
    <scope>NUCLEOTIDE SEQUENCE [LARGE SCALE GENOMIC DNA]</scope>
    <source>
        <strain evidence="1 2">323S2</strain>
    </source>
</reference>
<accession>A0A9X9Z452</accession>
<gene>
    <name evidence="1" type="ORF">G6321_00023615</name>
</gene>
<protein>
    <submittedName>
        <fullName evidence="1">Uncharacterized protein</fullName>
    </submittedName>
</protein>
<organism evidence="1 2">
    <name type="scientific">Bradyrhizobium barranii subsp. barranii</name>
    <dbReference type="NCBI Taxonomy" id="2823807"/>
    <lineage>
        <taxon>Bacteria</taxon>
        <taxon>Pseudomonadati</taxon>
        <taxon>Pseudomonadota</taxon>
        <taxon>Alphaproteobacteria</taxon>
        <taxon>Hyphomicrobiales</taxon>
        <taxon>Nitrobacteraceae</taxon>
        <taxon>Bradyrhizobium</taxon>
        <taxon>Bradyrhizobium barranii</taxon>
    </lineage>
</organism>
<sequence>MFDVYLNGKRDLLVVRNGLPVPFSGTSRGWLKKRKVVSVSEEIELSVQRQGYYMRKLSDFKKR</sequence>